<dbReference type="Proteomes" id="UP001610563">
    <property type="component" value="Unassembled WGS sequence"/>
</dbReference>
<sequence>MPLAKRKRQNEQLPVPLRALIRSYQDILQHTVDVGPVDADTISYISEDNQVFWNGCLFPEVPDPEITPLTIAAPGSYSAALTHIKRPRLESFFIFEGKVSDGNDFRARQLLAEAEIMEKIAGSKAHLHPNIIRYHGCRVHSNRITGLVFERLEYNLDQYASQPGFSTLNKKRFFAKLKSAVGHVHFLGLAHNDISPYNIMVRETASAQLEPVLIDFGSCAPFGSTDLLTFGTPGWCEGYFDTSEKEHDT</sequence>
<keyword evidence="8" id="KW-1185">Reference proteome</keyword>
<comment type="caution">
    <text evidence="7">The sequence shown here is derived from an EMBL/GenBank/DDBJ whole genome shotgun (WGS) entry which is preliminary data.</text>
</comment>
<dbReference type="PANTHER" id="PTHR24058:SF17">
    <property type="entry name" value="HOMEODOMAIN INTERACTING PROTEIN KINASE, ISOFORM D"/>
    <property type="match status" value="1"/>
</dbReference>
<keyword evidence="3" id="KW-0547">Nucleotide-binding</keyword>
<evidence type="ECO:0000259" key="6">
    <source>
        <dbReference type="PROSITE" id="PS50011"/>
    </source>
</evidence>
<keyword evidence="1" id="KW-0723">Serine/threonine-protein kinase</keyword>
<dbReference type="InterPro" id="IPR050494">
    <property type="entry name" value="Ser_Thr_dual-spec_kinase"/>
</dbReference>
<evidence type="ECO:0000313" key="8">
    <source>
        <dbReference type="Proteomes" id="UP001610563"/>
    </source>
</evidence>
<evidence type="ECO:0000256" key="5">
    <source>
        <dbReference type="ARBA" id="ARBA00022840"/>
    </source>
</evidence>
<dbReference type="PROSITE" id="PS50011">
    <property type="entry name" value="PROTEIN_KINASE_DOM"/>
    <property type="match status" value="1"/>
</dbReference>
<dbReference type="Gene3D" id="1.10.510.10">
    <property type="entry name" value="Transferase(Phosphotransferase) domain 1"/>
    <property type="match status" value="1"/>
</dbReference>
<feature type="domain" description="Protein kinase" evidence="6">
    <location>
        <begin position="66"/>
        <end position="249"/>
    </location>
</feature>
<gene>
    <name evidence="7" type="ORF">BJX66DRAFT_344801</name>
</gene>
<dbReference type="Pfam" id="PF00069">
    <property type="entry name" value="Pkinase"/>
    <property type="match status" value="1"/>
</dbReference>
<organism evidence="7 8">
    <name type="scientific">Aspergillus keveii</name>
    <dbReference type="NCBI Taxonomy" id="714993"/>
    <lineage>
        <taxon>Eukaryota</taxon>
        <taxon>Fungi</taxon>
        <taxon>Dikarya</taxon>
        <taxon>Ascomycota</taxon>
        <taxon>Pezizomycotina</taxon>
        <taxon>Eurotiomycetes</taxon>
        <taxon>Eurotiomycetidae</taxon>
        <taxon>Eurotiales</taxon>
        <taxon>Aspergillaceae</taxon>
        <taxon>Aspergillus</taxon>
        <taxon>Aspergillus subgen. Nidulantes</taxon>
    </lineage>
</organism>
<reference evidence="7 8" key="1">
    <citation type="submission" date="2024-07" db="EMBL/GenBank/DDBJ databases">
        <title>Section-level genome sequencing and comparative genomics of Aspergillus sections Usti and Cavernicolus.</title>
        <authorList>
            <consortium name="Lawrence Berkeley National Laboratory"/>
            <person name="Nybo J.L."/>
            <person name="Vesth T.C."/>
            <person name="Theobald S."/>
            <person name="Frisvad J.C."/>
            <person name="Larsen T.O."/>
            <person name="Kjaerboelling I."/>
            <person name="Rothschild-Mancinelli K."/>
            <person name="Lyhne E.K."/>
            <person name="Kogle M.E."/>
            <person name="Barry K."/>
            <person name="Clum A."/>
            <person name="Na H."/>
            <person name="Ledsgaard L."/>
            <person name="Lin J."/>
            <person name="Lipzen A."/>
            <person name="Kuo A."/>
            <person name="Riley R."/>
            <person name="Mondo S."/>
            <person name="Labutti K."/>
            <person name="Haridas S."/>
            <person name="Pangalinan J."/>
            <person name="Salamov A.A."/>
            <person name="Simmons B.A."/>
            <person name="Magnuson J.K."/>
            <person name="Chen J."/>
            <person name="Drula E."/>
            <person name="Henrissat B."/>
            <person name="Wiebenga A."/>
            <person name="Lubbers R.J."/>
            <person name="Gomes A.C."/>
            <person name="Makela M.R."/>
            <person name="Stajich J."/>
            <person name="Grigoriev I.V."/>
            <person name="Mortensen U.H."/>
            <person name="De Vries R.P."/>
            <person name="Baker S.E."/>
            <person name="Andersen M.R."/>
        </authorList>
    </citation>
    <scope>NUCLEOTIDE SEQUENCE [LARGE SCALE GENOMIC DNA]</scope>
    <source>
        <strain evidence="7 8">CBS 209.92</strain>
    </source>
</reference>
<accession>A0ABR4FK27</accession>
<evidence type="ECO:0000256" key="2">
    <source>
        <dbReference type="ARBA" id="ARBA00022679"/>
    </source>
</evidence>
<dbReference type="PANTHER" id="PTHR24058">
    <property type="entry name" value="DUAL SPECIFICITY PROTEIN KINASE"/>
    <property type="match status" value="1"/>
</dbReference>
<dbReference type="InterPro" id="IPR011009">
    <property type="entry name" value="Kinase-like_dom_sf"/>
</dbReference>
<dbReference type="InterPro" id="IPR000719">
    <property type="entry name" value="Prot_kinase_dom"/>
</dbReference>
<evidence type="ECO:0000256" key="3">
    <source>
        <dbReference type="ARBA" id="ARBA00022741"/>
    </source>
</evidence>
<keyword evidence="5" id="KW-0067">ATP-binding</keyword>
<evidence type="ECO:0000256" key="4">
    <source>
        <dbReference type="ARBA" id="ARBA00022777"/>
    </source>
</evidence>
<proteinExistence type="predicted"/>
<keyword evidence="2" id="KW-0808">Transferase</keyword>
<keyword evidence="4" id="KW-0418">Kinase</keyword>
<name>A0ABR4FK27_9EURO</name>
<evidence type="ECO:0000313" key="7">
    <source>
        <dbReference type="EMBL" id="KAL2783592.1"/>
    </source>
</evidence>
<protein>
    <submittedName>
        <fullName evidence="7">Kinase-like domain-containing protein</fullName>
    </submittedName>
</protein>
<evidence type="ECO:0000256" key="1">
    <source>
        <dbReference type="ARBA" id="ARBA00022527"/>
    </source>
</evidence>
<dbReference type="EMBL" id="JBFTWV010000225">
    <property type="protein sequence ID" value="KAL2783592.1"/>
    <property type="molecule type" value="Genomic_DNA"/>
</dbReference>
<dbReference type="SUPFAM" id="SSF56112">
    <property type="entry name" value="Protein kinase-like (PK-like)"/>
    <property type="match status" value="1"/>
</dbReference>